<dbReference type="KEGG" id="vg:36841977"/>
<feature type="region of interest" description="Disordered" evidence="1">
    <location>
        <begin position="1"/>
        <end position="21"/>
    </location>
</feature>
<name>A0A2U7UGD7_9VIRU</name>
<dbReference type="EMBL" id="MG011691">
    <property type="protein sequence ID" value="AVK77522.1"/>
    <property type="molecule type" value="Genomic_DNA"/>
</dbReference>
<dbReference type="RefSeq" id="YP_009481518.1">
    <property type="nucleotide sequence ID" value="NC_037665.1"/>
</dbReference>
<dbReference type="GeneID" id="36841977"/>
<protein>
    <submittedName>
        <fullName evidence="2">Uncharacterized protein</fullName>
    </submittedName>
</protein>
<reference evidence="2" key="1">
    <citation type="journal article" date="2018" name="Nat. Commun.">
        <title>Diversity and evolution of the emerging Pandoraviridae family.</title>
        <authorList>
            <person name="Legendre M."/>
            <person name="Fabre E."/>
            <person name="Poirot O."/>
            <person name="Jeudy S."/>
            <person name="Lartigue A."/>
            <person name="Alempic J.M."/>
            <person name="Beucher L."/>
            <person name="Philippe N."/>
            <person name="Bertaux L."/>
            <person name="Christo-Foroux E."/>
            <person name="Labadie K."/>
            <person name="Coute Y."/>
            <person name="Abergel C."/>
            <person name="Claverie J.M."/>
        </authorList>
    </citation>
    <scope>NUCLEOTIDE SEQUENCE [LARGE SCALE GENOMIC DNA]</scope>
    <source>
        <strain evidence="2">Macleodensis</strain>
    </source>
</reference>
<evidence type="ECO:0000256" key="1">
    <source>
        <dbReference type="SAM" id="MobiDB-lite"/>
    </source>
</evidence>
<sequence>MMQTTQNPEATLPCRGAAPQTDGASKVLTASARLRRIADKFEIIERTKAVVDALVLGMPEDADEAEDRAHLVECETMLRFLAGEPITGAQYDDLRDCEITNFLGGYHLEPLAEAHPLDAVVVWSFEETTVDCLLRVAYRVLTLVFASGALAATVPPECNGDLVRLRRLVAKYSV</sequence>
<organism evidence="2">
    <name type="scientific">Pandoravirus macleodensis</name>
    <dbReference type="NCBI Taxonomy" id="2107707"/>
    <lineage>
        <taxon>Viruses</taxon>
        <taxon>Pandoravirus</taxon>
    </lineage>
</organism>
<gene>
    <name evidence="2" type="ORF">pmac_cds_834</name>
</gene>
<accession>A0A2U7UGD7</accession>
<proteinExistence type="predicted"/>
<evidence type="ECO:0000313" key="2">
    <source>
        <dbReference type="EMBL" id="AVK77522.1"/>
    </source>
</evidence>
<dbReference type="Proteomes" id="UP000249758">
    <property type="component" value="Segment"/>
</dbReference>